<feature type="binding site" evidence="6">
    <location>
        <begin position="139"/>
        <end position="140"/>
    </location>
    <ligand>
        <name>NAD(+)</name>
        <dbReference type="ChEBI" id="CHEBI:57540"/>
    </ligand>
</feature>
<proteinExistence type="inferred from homology"/>
<evidence type="ECO:0000256" key="5">
    <source>
        <dbReference type="ARBA" id="ARBA00047925"/>
    </source>
</evidence>
<name>C0G639_9HYPH</name>
<keyword evidence="4 6" id="KW-0520">NAD</keyword>
<dbReference type="InterPro" id="IPR017437">
    <property type="entry name" value="ATP-NAD_kinase_PpnK-typ_C"/>
</dbReference>
<reference evidence="7 8" key="1">
    <citation type="submission" date="2009-03" db="EMBL/GenBank/DDBJ databases">
        <authorList>
            <person name="Setubal J.C."/>
            <person name="Boyle S."/>
            <person name="Crasta O.R."/>
            <person name="Gillespie J.J."/>
            <person name="Kenyon R.W."/>
            <person name="Lu J."/>
            <person name="Mane S."/>
            <person name="Nagrani S."/>
            <person name="Shallom J.M."/>
            <person name="Shallom S."/>
            <person name="Shukla M."/>
            <person name="Snyder E.E."/>
            <person name="Sobral B.W."/>
            <person name="Wattam A.R."/>
            <person name="Will R."/>
            <person name="Williams K."/>
            <person name="Yoo H."/>
            <person name="Bruce D.H."/>
            <person name="Detter C."/>
            <person name="Munk C."/>
            <person name="Brettin T.S."/>
            <person name="Ficht T."/>
        </authorList>
    </citation>
    <scope>NUCLEOTIDE SEQUENCE [LARGE SCALE GENOMIC DNA]</scope>
    <source>
        <strain evidence="7 8">Cudo</strain>
    </source>
</reference>
<dbReference type="Proteomes" id="UP000003678">
    <property type="component" value="Unassembled WGS sequence"/>
</dbReference>
<keyword evidence="6" id="KW-0067">ATP-binding</keyword>
<dbReference type="GO" id="GO:0019674">
    <property type="term" value="P:NAD+ metabolic process"/>
    <property type="evidence" value="ECO:0007669"/>
    <property type="project" value="InterPro"/>
</dbReference>
<dbReference type="Gene3D" id="2.60.200.30">
    <property type="entry name" value="Probable inorganic polyphosphate/atp-NAD kinase, domain 2"/>
    <property type="match status" value="1"/>
</dbReference>
<gene>
    <name evidence="6" type="primary">nadK</name>
    <name evidence="7" type="ORF">BCETI_3000214</name>
</gene>
<dbReference type="GO" id="GO:0005737">
    <property type="term" value="C:cytoplasm"/>
    <property type="evidence" value="ECO:0007669"/>
    <property type="project" value="UniProtKB-SubCell"/>
</dbReference>
<feature type="binding site" evidence="6">
    <location>
        <begin position="69"/>
        <end position="70"/>
    </location>
    <ligand>
        <name>NAD(+)</name>
        <dbReference type="ChEBI" id="CHEBI:57540"/>
    </ligand>
</feature>
<comment type="similarity">
    <text evidence="6">Belongs to the NAD kinase family.</text>
</comment>
<comment type="cofactor">
    <cofactor evidence="6">
        <name>a divalent metal cation</name>
        <dbReference type="ChEBI" id="CHEBI:60240"/>
    </cofactor>
</comment>
<dbReference type="PANTHER" id="PTHR20275:SF0">
    <property type="entry name" value="NAD KINASE"/>
    <property type="match status" value="1"/>
</dbReference>
<evidence type="ECO:0000256" key="3">
    <source>
        <dbReference type="ARBA" id="ARBA00022857"/>
    </source>
</evidence>
<feature type="active site" description="Proton acceptor" evidence="6">
    <location>
        <position position="69"/>
    </location>
</feature>
<dbReference type="HAMAP" id="MF_00361">
    <property type="entry name" value="NAD_kinase"/>
    <property type="match status" value="1"/>
</dbReference>
<dbReference type="Pfam" id="PF01513">
    <property type="entry name" value="NAD_kinase"/>
    <property type="match status" value="1"/>
</dbReference>
<evidence type="ECO:0000256" key="6">
    <source>
        <dbReference type="HAMAP-Rule" id="MF_00361"/>
    </source>
</evidence>
<feature type="binding site" evidence="6">
    <location>
        <position position="169"/>
    </location>
    <ligand>
        <name>NAD(+)</name>
        <dbReference type="ChEBI" id="CHEBI:57540"/>
    </ligand>
</feature>
<dbReference type="PANTHER" id="PTHR20275">
    <property type="entry name" value="NAD KINASE"/>
    <property type="match status" value="1"/>
</dbReference>
<dbReference type="Pfam" id="PF20143">
    <property type="entry name" value="NAD_kinase_C"/>
    <property type="match status" value="1"/>
</dbReference>
<dbReference type="InterPro" id="IPR002504">
    <property type="entry name" value="NADK"/>
</dbReference>
<keyword evidence="2 6" id="KW-0418">Kinase</keyword>
<sequence length="280" mass="30948">MHVIANRRREKIAADLPETRPESMKDTSLALHFVSSGTKESLSAQKDLVERYGHVAAEDADIIVALGGDGTMLQALRDFMNTGKPIYGMNRGSVGFLMNEFVIENLPERILAAQMETIRPLVMVAETEDAPPVEALAINEVSLFRQSYQAARIRITIDGKVRLQELVCDGVMVATPAGSTAYNLSAQGPILPLEAPLLALTPVSPFRPRRWGGALLPKHVTVRMDLLETEKRPVNAVADNNEVKSVTSVTVREAPNSQVTILFDKNHSWDERILTEQFRH</sequence>
<evidence type="ECO:0000313" key="8">
    <source>
        <dbReference type="Proteomes" id="UP000003678"/>
    </source>
</evidence>
<evidence type="ECO:0000313" key="7">
    <source>
        <dbReference type="EMBL" id="EEH14473.1"/>
    </source>
</evidence>
<dbReference type="EC" id="2.7.1.23" evidence="6"/>
<dbReference type="GO" id="GO:0005524">
    <property type="term" value="F:ATP binding"/>
    <property type="evidence" value="ECO:0007669"/>
    <property type="project" value="UniProtKB-KW"/>
</dbReference>
<dbReference type="GO" id="GO:0006741">
    <property type="term" value="P:NADP+ biosynthetic process"/>
    <property type="evidence" value="ECO:0007669"/>
    <property type="project" value="UniProtKB-UniRule"/>
</dbReference>
<dbReference type="GO" id="GO:0051287">
    <property type="term" value="F:NAD binding"/>
    <property type="evidence" value="ECO:0007669"/>
    <property type="project" value="UniProtKB-ARBA"/>
</dbReference>
<dbReference type="InterPro" id="IPR017438">
    <property type="entry name" value="ATP-NAD_kinase_N"/>
</dbReference>
<keyword evidence="1 6" id="KW-0808">Transferase</keyword>
<evidence type="ECO:0000256" key="2">
    <source>
        <dbReference type="ARBA" id="ARBA00022777"/>
    </source>
</evidence>
<dbReference type="SUPFAM" id="SSF111331">
    <property type="entry name" value="NAD kinase/diacylglycerol kinase-like"/>
    <property type="match status" value="1"/>
</dbReference>
<protein>
    <recommendedName>
        <fullName evidence="6">NAD kinase</fullName>
        <ecNumber evidence="6">2.7.1.23</ecNumber>
    </recommendedName>
    <alternativeName>
        <fullName evidence="6">ATP-dependent NAD kinase</fullName>
    </alternativeName>
</protein>
<dbReference type="EMBL" id="ACJD01000003">
    <property type="protein sequence ID" value="EEH14473.1"/>
    <property type="molecule type" value="Genomic_DNA"/>
</dbReference>
<accession>C0G639</accession>
<comment type="subcellular location">
    <subcellularLocation>
        <location evidence="6">Cytoplasm</location>
    </subcellularLocation>
</comment>
<feature type="binding site" evidence="6">
    <location>
        <position position="177"/>
    </location>
    <ligand>
        <name>NAD(+)</name>
        <dbReference type="ChEBI" id="CHEBI:57540"/>
    </ligand>
</feature>
<dbReference type="NCBIfam" id="NF003406">
    <property type="entry name" value="PRK04761.1"/>
    <property type="match status" value="1"/>
</dbReference>
<dbReference type="AlphaFoldDB" id="C0G639"/>
<comment type="caution">
    <text evidence="6">Lacks conserved residue(s) required for the propagation of feature annotation.</text>
</comment>
<keyword evidence="6" id="KW-0963">Cytoplasm</keyword>
<comment type="function">
    <text evidence="6">Involved in the regulation of the intracellular balance of NAD and NADP, and is a key enzyme in the biosynthesis of NADP. Catalyzes specifically the phosphorylation on 2'-hydroxyl of the adenosine moiety of NAD to yield NADP.</text>
</comment>
<keyword evidence="3 6" id="KW-0521">NADP</keyword>
<feature type="binding site" evidence="6">
    <location>
        <position position="241"/>
    </location>
    <ligand>
        <name>NAD(+)</name>
        <dbReference type="ChEBI" id="CHEBI:57540"/>
    </ligand>
</feature>
<evidence type="ECO:0000256" key="1">
    <source>
        <dbReference type="ARBA" id="ARBA00022679"/>
    </source>
</evidence>
<evidence type="ECO:0000256" key="4">
    <source>
        <dbReference type="ARBA" id="ARBA00023027"/>
    </source>
</evidence>
<comment type="caution">
    <text evidence="7">The sequence shown here is derived from an EMBL/GenBank/DDBJ whole genome shotgun (WGS) entry which is preliminary data.</text>
</comment>
<feature type="binding site" evidence="6">
    <location>
        <begin position="180"/>
        <end position="185"/>
    </location>
    <ligand>
        <name>NAD(+)</name>
        <dbReference type="ChEBI" id="CHEBI:57540"/>
    </ligand>
</feature>
<dbReference type="Gene3D" id="3.40.50.10330">
    <property type="entry name" value="Probable inorganic polyphosphate/atp-NAD kinase, domain 1"/>
    <property type="match status" value="1"/>
</dbReference>
<organism evidence="7 8">
    <name type="scientific">Brucella ceti str. Cudo</name>
    <dbReference type="NCBI Taxonomy" id="595497"/>
    <lineage>
        <taxon>Bacteria</taxon>
        <taxon>Pseudomonadati</taxon>
        <taxon>Pseudomonadota</taxon>
        <taxon>Alphaproteobacteria</taxon>
        <taxon>Hyphomicrobiales</taxon>
        <taxon>Brucellaceae</taxon>
        <taxon>Brucella/Ochrobactrum group</taxon>
        <taxon>Brucella</taxon>
    </lineage>
</organism>
<dbReference type="GO" id="GO:0046872">
    <property type="term" value="F:metal ion binding"/>
    <property type="evidence" value="ECO:0007669"/>
    <property type="project" value="UniProtKB-UniRule"/>
</dbReference>
<comment type="catalytic activity">
    <reaction evidence="5 6">
        <text>NAD(+) + ATP = ADP + NADP(+) + H(+)</text>
        <dbReference type="Rhea" id="RHEA:18629"/>
        <dbReference type="ChEBI" id="CHEBI:15378"/>
        <dbReference type="ChEBI" id="CHEBI:30616"/>
        <dbReference type="ChEBI" id="CHEBI:57540"/>
        <dbReference type="ChEBI" id="CHEBI:58349"/>
        <dbReference type="ChEBI" id="CHEBI:456216"/>
        <dbReference type="EC" id="2.7.1.23"/>
    </reaction>
</comment>
<dbReference type="InterPro" id="IPR016064">
    <property type="entry name" value="NAD/diacylglycerol_kinase_sf"/>
</dbReference>
<dbReference type="GO" id="GO:0003951">
    <property type="term" value="F:NAD+ kinase activity"/>
    <property type="evidence" value="ECO:0007669"/>
    <property type="project" value="UniProtKB-UniRule"/>
</dbReference>
<keyword evidence="6" id="KW-0547">Nucleotide-binding</keyword>